<accession>A0ABT1D6N4</accession>
<dbReference type="SUPFAM" id="SSF53850">
    <property type="entry name" value="Periplasmic binding protein-like II"/>
    <property type="match status" value="1"/>
</dbReference>
<dbReference type="InterPro" id="IPR042100">
    <property type="entry name" value="Bug_dom1"/>
</dbReference>
<proteinExistence type="inferred from homology"/>
<evidence type="ECO:0000256" key="1">
    <source>
        <dbReference type="ARBA" id="ARBA00006987"/>
    </source>
</evidence>
<dbReference type="EMBL" id="JAFIRR010000099">
    <property type="protein sequence ID" value="MCO6417597.1"/>
    <property type="molecule type" value="Genomic_DNA"/>
</dbReference>
<comment type="similarity">
    <text evidence="1">Belongs to the UPF0065 (bug) family.</text>
</comment>
<name>A0ABT1D6N4_9PROT</name>
<dbReference type="Proteomes" id="UP001523392">
    <property type="component" value="Unassembled WGS sequence"/>
</dbReference>
<evidence type="ECO:0000313" key="3">
    <source>
        <dbReference type="Proteomes" id="UP001523392"/>
    </source>
</evidence>
<dbReference type="RefSeq" id="WP_252954235.1">
    <property type="nucleotide sequence ID" value="NZ_JAFIRR010000099.1"/>
</dbReference>
<organism evidence="2 3">
    <name type="scientific">Siccirubricoccus soli</name>
    <dbReference type="NCBI Taxonomy" id="2899147"/>
    <lineage>
        <taxon>Bacteria</taxon>
        <taxon>Pseudomonadati</taxon>
        <taxon>Pseudomonadota</taxon>
        <taxon>Alphaproteobacteria</taxon>
        <taxon>Acetobacterales</taxon>
        <taxon>Roseomonadaceae</taxon>
        <taxon>Siccirubricoccus</taxon>
    </lineage>
</organism>
<reference evidence="2 3" key="1">
    <citation type="submission" date="2021-12" db="EMBL/GenBank/DDBJ databases">
        <title>Siccirubricoccus leaddurans sp. nov., a high concentration Zn2+ tolerance bacterium.</title>
        <authorList>
            <person name="Cao Y."/>
        </authorList>
    </citation>
    <scope>NUCLEOTIDE SEQUENCE [LARGE SCALE GENOMIC DNA]</scope>
    <source>
        <strain evidence="2 3">KC 17139</strain>
    </source>
</reference>
<dbReference type="Gene3D" id="3.40.190.150">
    <property type="entry name" value="Bordetella uptake gene, domain 1"/>
    <property type="match status" value="1"/>
</dbReference>
<evidence type="ECO:0000313" key="2">
    <source>
        <dbReference type="EMBL" id="MCO6417597.1"/>
    </source>
</evidence>
<sequence length="207" mass="21723">AIAPVAATPYMLVVHPSLPVRNLAELVALAKAQPGQLNFASTGMGTGQHLAGELLKRLAGIDLLHVSYRGSGAVRADLLTGRINLMFENLALTLGMVQRGEVRGIAVTSPERSALAPELPTLKELGYPGAEVEGWFGLLGPARLPAEQVVPLNRAVNAWLATPAAGQKLAGLGARVLGGGPEALADLVQREKERWGQVIREAGIKPE</sequence>
<dbReference type="Pfam" id="PF03401">
    <property type="entry name" value="TctC"/>
    <property type="match status" value="1"/>
</dbReference>
<comment type="caution">
    <text evidence="2">The sequence shown here is derived from an EMBL/GenBank/DDBJ whole genome shotgun (WGS) entry which is preliminary data.</text>
</comment>
<feature type="non-terminal residue" evidence="2">
    <location>
        <position position="1"/>
    </location>
</feature>
<gene>
    <name evidence="2" type="ORF">JYK14_15715</name>
</gene>
<protein>
    <submittedName>
        <fullName evidence="2">Tripartite tricarboxylate transporter substrate binding protein</fullName>
    </submittedName>
</protein>
<dbReference type="Gene3D" id="3.40.190.10">
    <property type="entry name" value="Periplasmic binding protein-like II"/>
    <property type="match status" value="1"/>
</dbReference>
<dbReference type="PANTHER" id="PTHR42928:SF5">
    <property type="entry name" value="BLR1237 PROTEIN"/>
    <property type="match status" value="1"/>
</dbReference>
<dbReference type="PANTHER" id="PTHR42928">
    <property type="entry name" value="TRICARBOXYLATE-BINDING PROTEIN"/>
    <property type="match status" value="1"/>
</dbReference>
<keyword evidence="3" id="KW-1185">Reference proteome</keyword>
<dbReference type="InterPro" id="IPR005064">
    <property type="entry name" value="BUG"/>
</dbReference>